<dbReference type="GO" id="GO:0000395">
    <property type="term" value="P:mRNA 5'-splice site recognition"/>
    <property type="evidence" value="ECO:0007669"/>
    <property type="project" value="TreeGrafter"/>
</dbReference>
<dbReference type="InterPro" id="IPR000061">
    <property type="entry name" value="Surp"/>
</dbReference>
<dbReference type="PANTHER" id="PTHR13161:SF15">
    <property type="entry name" value="SPLICING FACTOR, SUPPRESSOR OF WHITE-APRICOT HOMOLOG"/>
    <property type="match status" value="1"/>
</dbReference>
<dbReference type="EMBL" id="QNGE01003159">
    <property type="protein sequence ID" value="KAA3674425.1"/>
    <property type="molecule type" value="Genomic_DNA"/>
</dbReference>
<evidence type="ECO:0000256" key="1">
    <source>
        <dbReference type="ARBA" id="ARBA00022664"/>
    </source>
</evidence>
<keyword evidence="6" id="KW-0508">mRNA splicing</keyword>
<evidence type="ECO:0000259" key="8">
    <source>
        <dbReference type="PROSITE" id="PS50128"/>
    </source>
</evidence>
<evidence type="ECO:0000313" key="10">
    <source>
        <dbReference type="Proteomes" id="UP000324629"/>
    </source>
</evidence>
<feature type="compositionally biased region" description="Polar residues" evidence="7">
    <location>
        <begin position="350"/>
        <end position="364"/>
    </location>
</feature>
<feature type="region of interest" description="Disordered" evidence="7">
    <location>
        <begin position="858"/>
        <end position="940"/>
    </location>
</feature>
<feature type="region of interest" description="Disordered" evidence="7">
    <location>
        <begin position="126"/>
        <end position="145"/>
    </location>
</feature>
<dbReference type="AlphaFoldDB" id="A0A5J4NG07"/>
<evidence type="ECO:0000256" key="5">
    <source>
        <dbReference type="ARBA" id="ARBA00023163"/>
    </source>
</evidence>
<dbReference type="Gene3D" id="1.10.10.790">
    <property type="entry name" value="Surp module"/>
    <property type="match status" value="2"/>
</dbReference>
<keyword evidence="5" id="KW-0804">Transcription</keyword>
<feature type="compositionally biased region" description="Low complexity" evidence="7">
    <location>
        <begin position="727"/>
        <end position="739"/>
    </location>
</feature>
<feature type="compositionally biased region" description="Polar residues" evidence="7">
    <location>
        <begin position="544"/>
        <end position="557"/>
    </location>
</feature>
<feature type="compositionally biased region" description="Low complexity" evidence="7">
    <location>
        <begin position="316"/>
        <end position="329"/>
    </location>
</feature>
<dbReference type="SMART" id="SM00648">
    <property type="entry name" value="SWAP"/>
    <property type="match status" value="2"/>
</dbReference>
<feature type="compositionally biased region" description="Basic residues" evidence="7">
    <location>
        <begin position="929"/>
        <end position="940"/>
    </location>
</feature>
<feature type="region of interest" description="Disordered" evidence="7">
    <location>
        <begin position="300"/>
        <end position="379"/>
    </location>
</feature>
<keyword evidence="10" id="KW-1185">Reference proteome</keyword>
<gene>
    <name evidence="9" type="ORF">DEA37_0011687</name>
</gene>
<feature type="domain" description="SURP motif" evidence="8">
    <location>
        <begin position="181"/>
        <end position="223"/>
    </location>
</feature>
<keyword evidence="3" id="KW-0694">RNA-binding</keyword>
<evidence type="ECO:0000256" key="6">
    <source>
        <dbReference type="ARBA" id="ARBA00023187"/>
    </source>
</evidence>
<feature type="compositionally biased region" description="Polar residues" evidence="7">
    <location>
        <begin position="740"/>
        <end position="752"/>
    </location>
</feature>
<dbReference type="GO" id="GO:0003723">
    <property type="term" value="F:RNA binding"/>
    <property type="evidence" value="ECO:0007669"/>
    <property type="project" value="UniProtKB-KW"/>
</dbReference>
<keyword evidence="2" id="KW-0677">Repeat</keyword>
<keyword evidence="1" id="KW-0507">mRNA processing</keyword>
<protein>
    <recommendedName>
        <fullName evidence="8">SURP motif domain-containing protein</fullName>
    </recommendedName>
</protein>
<comment type="caution">
    <text evidence="9">The sequence shown here is derived from an EMBL/GenBank/DDBJ whole genome shotgun (WGS) entry which is preliminary data.</text>
</comment>
<feature type="compositionally biased region" description="Low complexity" evidence="7">
    <location>
        <begin position="664"/>
        <end position="684"/>
    </location>
</feature>
<organism evidence="9 10">
    <name type="scientific">Paragonimus westermani</name>
    <dbReference type="NCBI Taxonomy" id="34504"/>
    <lineage>
        <taxon>Eukaryota</taxon>
        <taxon>Metazoa</taxon>
        <taxon>Spiralia</taxon>
        <taxon>Lophotrochozoa</taxon>
        <taxon>Platyhelminthes</taxon>
        <taxon>Trematoda</taxon>
        <taxon>Digenea</taxon>
        <taxon>Plagiorchiida</taxon>
        <taxon>Troglotremata</taxon>
        <taxon>Troglotrematidae</taxon>
        <taxon>Paragonimus</taxon>
    </lineage>
</organism>
<dbReference type="Proteomes" id="UP000324629">
    <property type="component" value="Unassembled WGS sequence"/>
</dbReference>
<dbReference type="SMART" id="SM01141">
    <property type="entry name" value="DRY_EERY"/>
    <property type="match status" value="1"/>
</dbReference>
<sequence>MEHCDAQEGLFLTGKECLLVNDPEKAADVNSGRLLVPWFGTKSLLIDRYDCRAYISDLQEYEPGIVPDCEDYLSEEEITIEKMCEFERYLELQIDVDEVTTQKEEEAKRENEKSRSQYGAVDFSYDSQDKLSKESSCEEAVKPADDKSDMLNVDEEPYICPPELRSFIDMCMPETDKQAQIIERTAVFVARQGNQMEIILKAKQKDNSLFGFLNYDHKLNEFYKAMVKLIRQGRYIPKSRPTVKSELPPEEGTNEPNKSIHDDFYELKLPKVDISNTAYASLIQKFKKVNEATALTRATATADVNGSSSTTITPKTVSETAVTETTNANEQNSLTESASGDHVTHPEDTSAVSRQVVNSSSPNEPRTLLKSPPQEVPLSSEEYEQCYQEYYKYYYAHYYTQFSEQQAKVLTQCSGSLTEDHQSAIVQQAAKAAAVAASAALNAMYQARTKQKQTSSTEPAMTPGERGIIEKMAEYVARNGLEFEELVASQKGNDPRFGFLKPDHALHSYYLSRRRQFHVEESTTVEPPTKRSAESEPPPESESNLEMSTGVNQSSKPSKVLPSDRQSSISFKLVRPSSTTKLHSNGTSDLPASSLPMSVYVHSSISEDSKTTSSCPLLEQEHDSPNGPITPVNSLLSDDDAPSSVRSHERHSASPVKFSLPGIPSASSSSVSSVESSPERVSPAALSDSTADSVQSPISPEEAKVTVESYENRINPLLYPRTDIPCSSSNTSSVRSVDSPQSDSKSTLSVSPFSSNSIEVMLDVGDVRSSGRSASRHRLSSKSEKKLQKERRKRAAELVAQLRSTASVPPTRSSGSTDEHPYSSAATLKVAPSPPPAPDSVPAAVAHAVVASLKRRHEESLASIKAEAKARRRFRSPPAAYAMPMDRIRRSPSPRRSSKHTRRTPSPVSHLDSLVPYKRYDHETSRDRKPSKHKKHRTTR</sequence>
<feature type="compositionally biased region" description="Polar residues" evidence="7">
    <location>
        <begin position="687"/>
        <end position="698"/>
    </location>
</feature>
<dbReference type="SUPFAM" id="SSF109905">
    <property type="entry name" value="Surp module (SWAP domain)"/>
    <property type="match status" value="2"/>
</dbReference>
<feature type="region of interest" description="Disordered" evidence="7">
    <location>
        <begin position="519"/>
        <end position="706"/>
    </location>
</feature>
<feature type="region of interest" description="Disordered" evidence="7">
    <location>
        <begin position="768"/>
        <end position="842"/>
    </location>
</feature>
<keyword evidence="4" id="KW-0805">Transcription regulation</keyword>
<dbReference type="InterPro" id="IPR040397">
    <property type="entry name" value="SWAP"/>
</dbReference>
<proteinExistence type="predicted"/>
<dbReference type="InterPro" id="IPR019147">
    <property type="entry name" value="SWAP_N_domain"/>
</dbReference>
<feature type="compositionally biased region" description="Basic residues" evidence="7">
    <location>
        <begin position="890"/>
        <end position="903"/>
    </location>
</feature>
<feature type="compositionally biased region" description="Basic and acidic residues" evidence="7">
    <location>
        <begin position="918"/>
        <end position="928"/>
    </location>
</feature>
<evidence type="ECO:0000256" key="2">
    <source>
        <dbReference type="ARBA" id="ARBA00022737"/>
    </source>
</evidence>
<feature type="region of interest" description="Disordered" evidence="7">
    <location>
        <begin position="240"/>
        <end position="260"/>
    </location>
</feature>
<dbReference type="Pfam" id="PF01805">
    <property type="entry name" value="Surp"/>
    <property type="match status" value="2"/>
</dbReference>
<reference evidence="9 10" key="1">
    <citation type="journal article" date="2019" name="Gigascience">
        <title>Whole-genome sequence of the oriental lung fluke Paragonimus westermani.</title>
        <authorList>
            <person name="Oey H."/>
            <person name="Zakrzewski M."/>
            <person name="Narain K."/>
            <person name="Devi K.R."/>
            <person name="Agatsuma T."/>
            <person name="Nawaratna S."/>
            <person name="Gobert G.N."/>
            <person name="Jones M.K."/>
            <person name="Ragan M.A."/>
            <person name="McManus D.P."/>
            <person name="Krause L."/>
        </authorList>
    </citation>
    <scope>NUCLEOTIDE SEQUENCE [LARGE SCALE GENOMIC DNA]</scope>
    <source>
        <strain evidence="9 10">IND2009</strain>
    </source>
</reference>
<feature type="compositionally biased region" description="Polar residues" evidence="7">
    <location>
        <begin position="564"/>
        <end position="591"/>
    </location>
</feature>
<name>A0A5J4NG07_9TREM</name>
<dbReference type="Pfam" id="PF09750">
    <property type="entry name" value="DRY_EERY"/>
    <property type="match status" value="1"/>
</dbReference>
<feature type="domain" description="SURP motif" evidence="8">
    <location>
        <begin position="468"/>
        <end position="510"/>
    </location>
</feature>
<evidence type="ECO:0000256" key="7">
    <source>
        <dbReference type="SAM" id="MobiDB-lite"/>
    </source>
</evidence>
<feature type="region of interest" description="Disordered" evidence="7">
    <location>
        <begin position="718"/>
        <end position="752"/>
    </location>
</feature>
<evidence type="ECO:0000313" key="9">
    <source>
        <dbReference type="EMBL" id="KAA3674425.1"/>
    </source>
</evidence>
<dbReference type="InterPro" id="IPR035967">
    <property type="entry name" value="SWAP/Surp_sf"/>
</dbReference>
<feature type="compositionally biased region" description="Basic and acidic residues" evidence="7">
    <location>
        <begin position="127"/>
        <end position="145"/>
    </location>
</feature>
<evidence type="ECO:0000256" key="4">
    <source>
        <dbReference type="ARBA" id="ARBA00023015"/>
    </source>
</evidence>
<feature type="compositionally biased region" description="Polar residues" evidence="7">
    <location>
        <begin position="304"/>
        <end position="315"/>
    </location>
</feature>
<evidence type="ECO:0000256" key="3">
    <source>
        <dbReference type="ARBA" id="ARBA00022884"/>
    </source>
</evidence>
<feature type="compositionally biased region" description="Polar residues" evidence="7">
    <location>
        <begin position="802"/>
        <end position="816"/>
    </location>
</feature>
<dbReference type="PANTHER" id="PTHR13161">
    <property type="entry name" value="SPLICING FACTOR SUPPRESSOR OF WHITE APRICOT"/>
    <property type="match status" value="1"/>
</dbReference>
<accession>A0A5J4NG07</accession>
<dbReference type="PROSITE" id="PS50128">
    <property type="entry name" value="SURP"/>
    <property type="match status" value="2"/>
</dbReference>